<sequence length="419" mass="44280">MNKRFIATMLALPFAVSAAYAADTAPTVKISGFGTGALTFTDTDQAQFARPNQASGARKSPRTGVDSNLGLQASTDINPWLSATAQGLVRKDGAEGFGAELAWAFVKAKVSDNFSIRGGRLGLPVFMISDYRNVGYANTMLRPPSDMYSQVPFDSIDGVDGTFQQSFGDTTVTAQLAYGTTERALNTGSGSIVHLDAKDLLALNLVAEHGPLIVRLGRADAKATIDDSVSLNTLVGGLRAAGSGYGFGQLISLGNELSVNDKKVSFTSAGAILDWNNILVQTEIGKRKTDSYINDTTSWYVMGGYRFGKFLPYVSHSNLKADNIVANTVPAACPPGYPAACTPTMRALSAGVTRLTTTGTQGQQSTDTIGMRWDFHQSAALKVQVDRIKPKHGQGLLLQPAAGFTGPVTVGAVAVDFVF</sequence>
<evidence type="ECO:0000313" key="4">
    <source>
        <dbReference type="EMBL" id="MCC6069769.1"/>
    </source>
</evidence>
<protein>
    <submittedName>
        <fullName evidence="4">Porin</fullName>
    </submittedName>
</protein>
<feature type="chain" id="PRO_5047213615" evidence="2">
    <location>
        <begin position="22"/>
        <end position="419"/>
    </location>
</feature>
<organism evidence="4 5">
    <name type="scientific">Massilia agrisoli</name>
    <dbReference type="NCBI Taxonomy" id="2892444"/>
    <lineage>
        <taxon>Bacteria</taxon>
        <taxon>Pseudomonadati</taxon>
        <taxon>Pseudomonadota</taxon>
        <taxon>Betaproteobacteria</taxon>
        <taxon>Burkholderiales</taxon>
        <taxon>Oxalobacteraceae</taxon>
        <taxon>Telluria group</taxon>
        <taxon>Massilia</taxon>
    </lineage>
</organism>
<feature type="domain" description="Porin" evidence="3">
    <location>
        <begin position="8"/>
        <end position="309"/>
    </location>
</feature>
<dbReference type="InterPro" id="IPR033900">
    <property type="entry name" value="Gram_neg_porin_domain"/>
</dbReference>
<evidence type="ECO:0000256" key="2">
    <source>
        <dbReference type="SAM" id="SignalP"/>
    </source>
</evidence>
<dbReference type="InterPro" id="IPR023614">
    <property type="entry name" value="Porin_dom_sf"/>
</dbReference>
<name>A0ABS8IR83_9BURK</name>
<feature type="region of interest" description="Disordered" evidence="1">
    <location>
        <begin position="49"/>
        <end position="70"/>
    </location>
</feature>
<dbReference type="RefSeq" id="WP_229430702.1">
    <property type="nucleotide sequence ID" value="NZ_JAJHPV010000004.1"/>
</dbReference>
<proteinExistence type="predicted"/>
<dbReference type="Gene3D" id="2.40.160.10">
    <property type="entry name" value="Porin"/>
    <property type="match status" value="1"/>
</dbReference>
<dbReference type="SUPFAM" id="SSF56935">
    <property type="entry name" value="Porins"/>
    <property type="match status" value="1"/>
</dbReference>
<keyword evidence="5" id="KW-1185">Reference proteome</keyword>
<keyword evidence="2" id="KW-0732">Signal</keyword>
<feature type="signal peptide" evidence="2">
    <location>
        <begin position="1"/>
        <end position="21"/>
    </location>
</feature>
<accession>A0ABS8IR83</accession>
<dbReference type="Pfam" id="PF13609">
    <property type="entry name" value="Porin_4"/>
    <property type="match status" value="1"/>
</dbReference>
<evidence type="ECO:0000313" key="5">
    <source>
        <dbReference type="Proteomes" id="UP001198701"/>
    </source>
</evidence>
<gene>
    <name evidence="4" type="ORF">LMJ30_02200</name>
</gene>
<dbReference type="EMBL" id="JAJHPV010000004">
    <property type="protein sequence ID" value="MCC6069769.1"/>
    <property type="molecule type" value="Genomic_DNA"/>
</dbReference>
<comment type="caution">
    <text evidence="4">The sequence shown here is derived from an EMBL/GenBank/DDBJ whole genome shotgun (WGS) entry which is preliminary data.</text>
</comment>
<reference evidence="4 5" key="1">
    <citation type="submission" date="2021-11" db="EMBL/GenBank/DDBJ databases">
        <authorList>
            <person name="Huq M.A."/>
        </authorList>
    </citation>
    <scope>NUCLEOTIDE SEQUENCE [LARGE SCALE GENOMIC DNA]</scope>
    <source>
        <strain evidence="4 5">MAHUQ-52</strain>
    </source>
</reference>
<evidence type="ECO:0000259" key="3">
    <source>
        <dbReference type="Pfam" id="PF13609"/>
    </source>
</evidence>
<evidence type="ECO:0000256" key="1">
    <source>
        <dbReference type="SAM" id="MobiDB-lite"/>
    </source>
</evidence>
<dbReference type="Proteomes" id="UP001198701">
    <property type="component" value="Unassembled WGS sequence"/>
</dbReference>